<evidence type="ECO:0000259" key="5">
    <source>
        <dbReference type="PROSITE" id="PS51064"/>
    </source>
</evidence>
<feature type="region of interest" description="Disordered" evidence="3">
    <location>
        <begin position="893"/>
        <end position="915"/>
    </location>
</feature>
<organism evidence="6 7">
    <name type="scientific">Mytilus edulis</name>
    <name type="common">Blue mussel</name>
    <dbReference type="NCBI Taxonomy" id="6550"/>
    <lineage>
        <taxon>Eukaryota</taxon>
        <taxon>Metazoa</taxon>
        <taxon>Spiralia</taxon>
        <taxon>Lophotrochozoa</taxon>
        <taxon>Mollusca</taxon>
        <taxon>Bivalvia</taxon>
        <taxon>Autobranchia</taxon>
        <taxon>Pteriomorphia</taxon>
        <taxon>Mytilida</taxon>
        <taxon>Mytiloidea</taxon>
        <taxon>Mytilidae</taxon>
        <taxon>Mytilinae</taxon>
        <taxon>Mytilus</taxon>
    </lineage>
</organism>
<evidence type="ECO:0000256" key="2">
    <source>
        <dbReference type="SAM" id="Coils"/>
    </source>
</evidence>
<feature type="domain" description="B box-type" evidence="4">
    <location>
        <begin position="3"/>
        <end position="53"/>
    </location>
</feature>
<feature type="coiled-coil region" evidence="2">
    <location>
        <begin position="558"/>
        <end position="585"/>
    </location>
</feature>
<dbReference type="SMART" id="SM00336">
    <property type="entry name" value="BBOX"/>
    <property type="match status" value="2"/>
</dbReference>
<feature type="coiled-coil region" evidence="2">
    <location>
        <begin position="122"/>
        <end position="221"/>
    </location>
</feature>
<keyword evidence="2" id="KW-0175">Coiled coil</keyword>
<evidence type="ECO:0000313" key="6">
    <source>
        <dbReference type="EMBL" id="CAG2236456.1"/>
    </source>
</evidence>
<keyword evidence="1" id="KW-0863">Zinc-finger</keyword>
<dbReference type="InterPro" id="IPR047153">
    <property type="entry name" value="TRIM45/56/19-like"/>
</dbReference>
<evidence type="ECO:0000313" key="7">
    <source>
        <dbReference type="Proteomes" id="UP000683360"/>
    </source>
</evidence>
<dbReference type="OrthoDB" id="10400457at2759"/>
<dbReference type="Proteomes" id="UP000683360">
    <property type="component" value="Unassembled WGS sequence"/>
</dbReference>
<evidence type="ECO:0000256" key="3">
    <source>
        <dbReference type="SAM" id="MobiDB-lite"/>
    </source>
</evidence>
<dbReference type="PANTHER" id="PTHR25462">
    <property type="entry name" value="BONUS, ISOFORM C-RELATED"/>
    <property type="match status" value="1"/>
</dbReference>
<dbReference type="PROSITE" id="PS50119">
    <property type="entry name" value="ZF_BBOX"/>
    <property type="match status" value="2"/>
</dbReference>
<dbReference type="Gene3D" id="2.30.29.30">
    <property type="entry name" value="Pleckstrin-homology domain (PH domain)/Phosphotyrosine-binding domain (PTB)"/>
    <property type="match status" value="2"/>
</dbReference>
<reference evidence="6" key="1">
    <citation type="submission" date="2021-03" db="EMBL/GenBank/DDBJ databases">
        <authorList>
            <person name="Bekaert M."/>
        </authorList>
    </citation>
    <scope>NUCLEOTIDE SEQUENCE</scope>
</reference>
<feature type="compositionally biased region" description="Polar residues" evidence="3">
    <location>
        <begin position="898"/>
        <end position="915"/>
    </location>
</feature>
<dbReference type="PANTHER" id="PTHR25462:SF296">
    <property type="entry name" value="MEIOTIC P26, ISOFORM F"/>
    <property type="match status" value="1"/>
</dbReference>
<dbReference type="InterPro" id="IPR000315">
    <property type="entry name" value="Znf_B-box"/>
</dbReference>
<keyword evidence="1" id="KW-0862">Zinc</keyword>
<gene>
    <name evidence="6" type="ORF">MEDL_48983</name>
</gene>
<accession>A0A8S3TRT0</accession>
<dbReference type="PROSITE" id="PS51064">
    <property type="entry name" value="IRS_PTB"/>
    <property type="match status" value="1"/>
</dbReference>
<dbReference type="InterPro" id="IPR002404">
    <property type="entry name" value="IRS_PTB"/>
</dbReference>
<protein>
    <recommendedName>
        <fullName evidence="8">B box-type domain-containing protein</fullName>
    </recommendedName>
</protein>
<dbReference type="AlphaFoldDB" id="A0A8S3TRT0"/>
<comment type="caution">
    <text evidence="6">The sequence shown here is derived from an EMBL/GenBank/DDBJ whole genome shotgun (WGS) entry which is preliminary data.</text>
</comment>
<proteinExistence type="predicted"/>
<feature type="domain" description="IRS-type PTB" evidence="5">
    <location>
        <begin position="323"/>
        <end position="429"/>
    </location>
</feature>
<dbReference type="SMART" id="SM01244">
    <property type="entry name" value="IRS"/>
    <property type="match status" value="2"/>
</dbReference>
<keyword evidence="1" id="KW-0479">Metal-binding</keyword>
<name>A0A8S3TRT0_MYTED</name>
<dbReference type="Gene3D" id="3.30.160.60">
    <property type="entry name" value="Classic Zinc Finger"/>
    <property type="match status" value="2"/>
</dbReference>
<dbReference type="GO" id="GO:0008270">
    <property type="term" value="F:zinc ion binding"/>
    <property type="evidence" value="ECO:0007669"/>
    <property type="project" value="UniProtKB-KW"/>
</dbReference>
<dbReference type="SUPFAM" id="SSF50729">
    <property type="entry name" value="PH domain-like"/>
    <property type="match status" value="2"/>
</dbReference>
<evidence type="ECO:0008006" key="8">
    <source>
        <dbReference type="Google" id="ProtNLM"/>
    </source>
</evidence>
<sequence>MASSSLVCGICNSKHSANPLTAWCFQCNKGLCEECKEHHVLKKSTRNHGVIHVNEYQKLPISLFQTQENCKSHGERYLAYCHKHACSCCTKCSKEEHGNCKELADITYINDIISSLKSSNSMLEIDHSLRELVENLKRIQQNRVGNLTSLKQNREKIEREIKIARQSINERFDRLERELLKELQTIENDETKKIRKILESVERKEKEIDELKISLEIIKQHASDLQTFLVSKQIEQDFLVDTESLFQSMQANSELSNVSISLNTDDLMKSLSVNISKFGEIVVQTSRSDLSLVRRKIQQKQAKDAVVTKGTPDDQYETIRNEEDPCYIVTVKPVEDALKFGLNGQYRLRVTQSGFILENIEKMTPTCCWSFNIVRKFGKTGNEREFAITVGRRNVLGEGTVLFLCSSRDDPGKISSVARIIIKKMQSEIAYGDNNTKRNMASNFPVCGVCISRHASVQSAAWCFECNTGLCGECKEHHLLNEAHKSHGILPLTEYQTLPVSVLQITDSCKLHGENYQAYCHEHECSCCTKCLIEEHRNCQNLTNIHDGVCKFSSSKTFFEIESSLQELSENLKRIQKNREENMSSLQLDRKYINEEIRKARHVINEHFDRIEGELLKELIKVEDTERRKINNILASVERTEKIVVELQMTLAISKQHASDQQTFHISKHIQHILMDTNNIVQSMHDNNELLDVNISLRMNDIGKIVKTNITKIGEIVIQPNPVYTALTKREYKEVEYADLHRIDEQTSSEYTSLTKQKNKEADYSKLGENDKLTSSDYTSLIKQKNKEAEYSKLGENDEQITQAYTSLIPQENKEEAYTELSEIIEKTIPVHASPTGQENKEVEYTELGEIVETTSLVPAFPTEQENKEEAYTEPGEIVEKTDSGNMSLVRQKHKQDQSNVSTCQPTQENEYETVQTTQHDTELCFIVRVKPGKDALKFGLNNKYRLYVKPDGFTLEDIKKRTLKCHWPYEIVQQYGKSKEGREIVIAVGRKHILGPGNITFRCDSRDNLDRLFRLVPIFIKKDTVSKQILILQYIDSFDTNSN</sequence>
<evidence type="ECO:0000256" key="1">
    <source>
        <dbReference type="PROSITE-ProRule" id="PRU00024"/>
    </source>
</evidence>
<dbReference type="InterPro" id="IPR011993">
    <property type="entry name" value="PH-like_dom_sf"/>
</dbReference>
<evidence type="ECO:0000259" key="4">
    <source>
        <dbReference type="PROSITE" id="PS50119"/>
    </source>
</evidence>
<dbReference type="EMBL" id="CAJPWZ010002356">
    <property type="protein sequence ID" value="CAG2236456.1"/>
    <property type="molecule type" value="Genomic_DNA"/>
</dbReference>
<keyword evidence="7" id="KW-1185">Reference proteome</keyword>
<dbReference type="CDD" id="cd19757">
    <property type="entry name" value="Bbox1"/>
    <property type="match status" value="2"/>
</dbReference>
<feature type="domain" description="B box-type" evidence="4">
    <location>
        <begin position="449"/>
        <end position="492"/>
    </location>
</feature>